<reference evidence="2" key="1">
    <citation type="submission" date="2021-02" db="EMBL/GenBank/DDBJ databases">
        <authorList>
            <person name="Nieuwenhuis M."/>
            <person name="Van De Peppel L.J.J."/>
        </authorList>
    </citation>
    <scope>NUCLEOTIDE SEQUENCE</scope>
    <source>
        <strain evidence="2">D49</strain>
    </source>
</reference>
<proteinExistence type="predicted"/>
<feature type="compositionally biased region" description="Basic residues" evidence="1">
    <location>
        <begin position="75"/>
        <end position="85"/>
    </location>
</feature>
<feature type="region of interest" description="Disordered" evidence="1">
    <location>
        <begin position="236"/>
        <end position="261"/>
    </location>
</feature>
<gene>
    <name evidence="2" type="ORF">H0H81_002833</name>
</gene>
<comment type="caution">
    <text evidence="2">The sequence shown here is derived from an EMBL/GenBank/DDBJ whole genome shotgun (WGS) entry which is preliminary data.</text>
</comment>
<protein>
    <submittedName>
        <fullName evidence="2">Uncharacterized protein</fullName>
    </submittedName>
</protein>
<dbReference type="EMBL" id="JABCKI010006548">
    <property type="protein sequence ID" value="KAG5634219.1"/>
    <property type="molecule type" value="Genomic_DNA"/>
</dbReference>
<evidence type="ECO:0000313" key="2">
    <source>
        <dbReference type="EMBL" id="KAG5634219.1"/>
    </source>
</evidence>
<sequence length="261" mass="28465">MSASQSGPPSSRQSAVQLLRFKKQKAADTAATKKSLSAAKRQAKINSTAAIEDWIHKEDIEEKKNAVHPNQSTGKKGRPIPRTKYTKAAEQPQAQSISHNVGPAGQGLASNAAVVGAPQPEPMTESHGDAIEELYDAVDLSGMEIDEDLSESVDSSGPPESAVDTKSSDGMLLDDKYYDDKDEDDENDAMLIQPVQKPKQRKKPDEVQDTKTLALHRCTDTASGLRNEVKRWVQMPSAPPKSYETEKLAATAASRRRRETK</sequence>
<organism evidence="2 3">
    <name type="scientific">Sphagnurus paluster</name>
    <dbReference type="NCBI Taxonomy" id="117069"/>
    <lineage>
        <taxon>Eukaryota</taxon>
        <taxon>Fungi</taxon>
        <taxon>Dikarya</taxon>
        <taxon>Basidiomycota</taxon>
        <taxon>Agaricomycotina</taxon>
        <taxon>Agaricomycetes</taxon>
        <taxon>Agaricomycetidae</taxon>
        <taxon>Agaricales</taxon>
        <taxon>Tricholomatineae</taxon>
        <taxon>Lyophyllaceae</taxon>
        <taxon>Sphagnurus</taxon>
    </lineage>
</organism>
<feature type="region of interest" description="Disordered" evidence="1">
    <location>
        <begin position="58"/>
        <end position="210"/>
    </location>
</feature>
<name>A0A9P7FNY6_9AGAR</name>
<accession>A0A9P7FNY6</accession>
<reference evidence="2" key="2">
    <citation type="submission" date="2021-10" db="EMBL/GenBank/DDBJ databases">
        <title>Phylogenomics reveals ancestral predisposition of the termite-cultivated fungus Termitomyces towards a domesticated lifestyle.</title>
        <authorList>
            <person name="Auxier B."/>
            <person name="Grum-Grzhimaylo A."/>
            <person name="Cardenas M.E."/>
            <person name="Lodge J.D."/>
            <person name="Laessoe T."/>
            <person name="Pedersen O."/>
            <person name="Smith M.E."/>
            <person name="Kuyper T.W."/>
            <person name="Franco-Molano E.A."/>
            <person name="Baroni T.J."/>
            <person name="Aanen D.K."/>
        </authorList>
    </citation>
    <scope>NUCLEOTIDE SEQUENCE</scope>
    <source>
        <strain evidence="2">D49</strain>
    </source>
</reference>
<dbReference type="Proteomes" id="UP000717328">
    <property type="component" value="Unassembled WGS sequence"/>
</dbReference>
<evidence type="ECO:0000313" key="3">
    <source>
        <dbReference type="Proteomes" id="UP000717328"/>
    </source>
</evidence>
<keyword evidence="3" id="KW-1185">Reference proteome</keyword>
<dbReference type="AlphaFoldDB" id="A0A9P7FNY6"/>
<evidence type="ECO:0000256" key="1">
    <source>
        <dbReference type="SAM" id="MobiDB-lite"/>
    </source>
</evidence>